<keyword evidence="3" id="KW-0812">Transmembrane</keyword>
<feature type="domain" description="PhoU" evidence="6">
    <location>
        <begin position="364"/>
        <end position="451"/>
    </location>
</feature>
<dbReference type="GO" id="GO:0005886">
    <property type="term" value="C:plasma membrane"/>
    <property type="evidence" value="ECO:0007669"/>
    <property type="project" value="UniProtKB-SubCell"/>
</dbReference>
<protein>
    <submittedName>
        <fullName evidence="7">Sodium-dependent phosphate transporter</fullName>
    </submittedName>
</protein>
<evidence type="ECO:0000256" key="3">
    <source>
        <dbReference type="ARBA" id="ARBA00022692"/>
    </source>
</evidence>
<comment type="subcellular location">
    <subcellularLocation>
        <location evidence="1">Cell membrane</location>
        <topology evidence="1">Multi-pass membrane protein</topology>
    </subcellularLocation>
</comment>
<evidence type="ECO:0000313" key="7">
    <source>
        <dbReference type="EMBL" id="VAX25016.1"/>
    </source>
</evidence>
<keyword evidence="5" id="KW-0472">Membrane</keyword>
<dbReference type="PANTHER" id="PTHR10010">
    <property type="entry name" value="SOLUTE CARRIER FAMILY 34 SODIUM PHOSPHATE , MEMBER 2-RELATED"/>
    <property type="match status" value="1"/>
</dbReference>
<dbReference type="Gene3D" id="1.20.58.220">
    <property type="entry name" value="Phosphate transport system protein phou homolog 2, domain 2"/>
    <property type="match status" value="1"/>
</dbReference>
<proteinExistence type="predicted"/>
<reference evidence="7" key="1">
    <citation type="submission" date="2018-06" db="EMBL/GenBank/DDBJ databases">
        <authorList>
            <person name="Zhirakovskaya E."/>
        </authorList>
    </citation>
    <scope>NUCLEOTIDE SEQUENCE</scope>
</reference>
<dbReference type="GO" id="GO:0044341">
    <property type="term" value="P:sodium-dependent phosphate transport"/>
    <property type="evidence" value="ECO:0007669"/>
    <property type="project" value="InterPro"/>
</dbReference>
<dbReference type="AlphaFoldDB" id="A0A3B1C3D6"/>
<evidence type="ECO:0000256" key="5">
    <source>
        <dbReference type="ARBA" id="ARBA00023136"/>
    </source>
</evidence>
<evidence type="ECO:0000256" key="4">
    <source>
        <dbReference type="ARBA" id="ARBA00022989"/>
    </source>
</evidence>
<evidence type="ECO:0000256" key="1">
    <source>
        <dbReference type="ARBA" id="ARBA00004651"/>
    </source>
</evidence>
<gene>
    <name evidence="7" type="ORF">MNBD_NITROSPINAE02-265</name>
</gene>
<dbReference type="InterPro" id="IPR038078">
    <property type="entry name" value="PhoU-like_sf"/>
</dbReference>
<organism evidence="7">
    <name type="scientific">hydrothermal vent metagenome</name>
    <dbReference type="NCBI Taxonomy" id="652676"/>
    <lineage>
        <taxon>unclassified sequences</taxon>
        <taxon>metagenomes</taxon>
        <taxon>ecological metagenomes</taxon>
    </lineage>
</organism>
<dbReference type="InterPro" id="IPR003841">
    <property type="entry name" value="Na/Pi_transpt"/>
</dbReference>
<name>A0A3B1C3D6_9ZZZZ</name>
<dbReference type="Pfam" id="PF02690">
    <property type="entry name" value="Na_Pi_cotrans"/>
    <property type="match status" value="2"/>
</dbReference>
<dbReference type="SUPFAM" id="SSF109755">
    <property type="entry name" value="PhoU-like"/>
    <property type="match status" value="1"/>
</dbReference>
<keyword evidence="4" id="KW-1133">Transmembrane helix</keyword>
<sequence>MELSSLSGMAFKVIGGLGVFLLGMRYLSDGIQAVASQQLRGLISAVTNNRFVALGVGVLFTCLVQSSSITTVMVVGLVNSGVMTLLQAIGVIMGANIGTTITGWILVIKIGKYGLPLLGVSSMFYLFSKSERVKFIAMALMGIGMVFFGLELMKSGFKPIRSIPEFVAWFSFFDATSYLGVLKTAAVGCVLTFLVQSSSATLAITMGLASTGVIDFQTAAALVLGENIGTTITAFLASLGASTNAKRAAYGHIVFNMIGVFWITSIFPIYISLVKAFLGVDPGKVVVENGIETFPYIVLGIATVHTGFNLANTAFFTPFTRLLEKFLVRIIPEKEMDHTPKLTKLDDVLIETPIVAIETTRSEIKRMGAIVDKMMGQLKEAISGGKINKQFVNKVFHREEVLDIIQSEVSVFITGLLAETLSHEATEESKQQLYIADEYESISDYIAKIVKLHLRLKNDNLTFPEEDLQDIFDLHEDVTAYVEMVTNGYINRSKEVLFKANPQSDSITHKVRQIRTRHVSRLAKERKDPQITMILSDMINDYRRIKDHALNIAEALAGEK</sequence>
<dbReference type="NCBIfam" id="NF037997">
    <property type="entry name" value="Na_Pi_symport"/>
    <property type="match status" value="1"/>
</dbReference>
<evidence type="ECO:0000256" key="2">
    <source>
        <dbReference type="ARBA" id="ARBA00022475"/>
    </source>
</evidence>
<dbReference type="PANTHER" id="PTHR10010:SF46">
    <property type="entry name" value="SODIUM-DEPENDENT PHOSPHATE TRANSPORT PROTEIN 2B"/>
    <property type="match status" value="1"/>
</dbReference>
<accession>A0A3B1C3D6</accession>
<evidence type="ECO:0000259" key="6">
    <source>
        <dbReference type="Pfam" id="PF01895"/>
    </source>
</evidence>
<dbReference type="EMBL" id="UOGE01000099">
    <property type="protein sequence ID" value="VAX25016.1"/>
    <property type="molecule type" value="Genomic_DNA"/>
</dbReference>
<dbReference type="GO" id="GO:0005436">
    <property type="term" value="F:sodium:phosphate symporter activity"/>
    <property type="evidence" value="ECO:0007669"/>
    <property type="project" value="InterPro"/>
</dbReference>
<keyword evidence="2" id="KW-1003">Cell membrane</keyword>
<dbReference type="Pfam" id="PF01895">
    <property type="entry name" value="PhoU"/>
    <property type="match status" value="1"/>
</dbReference>
<dbReference type="InterPro" id="IPR026022">
    <property type="entry name" value="PhoU_dom"/>
</dbReference>